<dbReference type="EMBL" id="HBNS01004862">
    <property type="protein sequence ID" value="CAE4585938.1"/>
    <property type="molecule type" value="Transcribed_RNA"/>
</dbReference>
<dbReference type="PANTHER" id="PTHR31319:SF77">
    <property type="entry name" value="ZINC FINGER PROTEIN CONSTANS-LIKE 4"/>
    <property type="match status" value="1"/>
</dbReference>
<evidence type="ECO:0000313" key="5">
    <source>
        <dbReference type="EMBL" id="CAD9343602.1"/>
    </source>
</evidence>
<evidence type="ECO:0000259" key="4">
    <source>
        <dbReference type="PROSITE" id="PS51017"/>
    </source>
</evidence>
<dbReference type="InterPro" id="IPR045281">
    <property type="entry name" value="CONSTANS-like"/>
</dbReference>
<feature type="domain" description="CCT" evidence="4">
    <location>
        <begin position="306"/>
        <end position="348"/>
    </location>
</feature>
<evidence type="ECO:0000313" key="7">
    <source>
        <dbReference type="EMBL" id="CAE4585938.1"/>
    </source>
</evidence>
<evidence type="ECO:0000256" key="2">
    <source>
        <dbReference type="ARBA" id="ARBA00023242"/>
    </source>
</evidence>
<proteinExistence type="predicted"/>
<feature type="region of interest" description="Disordered" evidence="3">
    <location>
        <begin position="204"/>
        <end position="252"/>
    </location>
</feature>
<feature type="compositionally biased region" description="Polar residues" evidence="3">
    <location>
        <begin position="381"/>
        <end position="391"/>
    </location>
</feature>
<evidence type="ECO:0000313" key="6">
    <source>
        <dbReference type="EMBL" id="CAE4585934.1"/>
    </source>
</evidence>
<dbReference type="EMBL" id="HBNS01004860">
    <property type="protein sequence ID" value="CAE4585934.1"/>
    <property type="molecule type" value="Transcribed_RNA"/>
</dbReference>
<accession>A0A6S9FZK2</accession>
<evidence type="ECO:0000256" key="1">
    <source>
        <dbReference type="ARBA" id="ARBA00004123"/>
    </source>
</evidence>
<keyword evidence="2" id="KW-0539">Nucleus</keyword>
<dbReference type="AlphaFoldDB" id="A0A6S9FZK2"/>
<reference evidence="7" key="1">
    <citation type="submission" date="2021-01" db="EMBL/GenBank/DDBJ databases">
        <authorList>
            <person name="Corre E."/>
            <person name="Pelletier E."/>
            <person name="Niang G."/>
            <person name="Scheremetjew M."/>
            <person name="Finn R."/>
            <person name="Kale V."/>
            <person name="Holt S."/>
            <person name="Cochrane G."/>
            <person name="Meng A."/>
            <person name="Brown T."/>
            <person name="Cohen L."/>
        </authorList>
    </citation>
    <scope>NUCLEOTIDE SEQUENCE</scope>
    <source>
        <strain evidence="7">GSO104</strain>
        <strain evidence="5">Pop2</strain>
    </source>
</reference>
<dbReference type="EMBL" id="HBNS01004863">
    <property type="protein sequence ID" value="CAE4585940.1"/>
    <property type="molecule type" value="Transcribed_RNA"/>
</dbReference>
<name>A0A6S9FZK2_9STRA</name>
<gene>
    <name evidence="6" type="ORF">DBRI00130_LOCUS3935</name>
    <name evidence="7" type="ORF">DBRI00130_LOCUS3937</name>
    <name evidence="8" type="ORF">DBRI00130_LOCUS3938</name>
    <name evidence="5" type="ORF">DBRI1063_LOCUS17915</name>
</gene>
<dbReference type="PROSITE" id="PS51017">
    <property type="entry name" value="CCT"/>
    <property type="match status" value="1"/>
</dbReference>
<dbReference type="Pfam" id="PF06203">
    <property type="entry name" value="CCT"/>
    <property type="match status" value="1"/>
</dbReference>
<dbReference type="InterPro" id="IPR010402">
    <property type="entry name" value="CCT_domain"/>
</dbReference>
<feature type="region of interest" description="Disordered" evidence="3">
    <location>
        <begin position="108"/>
        <end position="141"/>
    </location>
</feature>
<evidence type="ECO:0000256" key="3">
    <source>
        <dbReference type="SAM" id="MobiDB-lite"/>
    </source>
</evidence>
<dbReference type="EMBL" id="HBGN01027726">
    <property type="protein sequence ID" value="CAD9343602.1"/>
    <property type="molecule type" value="Transcribed_RNA"/>
</dbReference>
<organism evidence="7">
    <name type="scientific">Ditylum brightwellii</name>
    <dbReference type="NCBI Taxonomy" id="49249"/>
    <lineage>
        <taxon>Eukaryota</taxon>
        <taxon>Sar</taxon>
        <taxon>Stramenopiles</taxon>
        <taxon>Ochrophyta</taxon>
        <taxon>Bacillariophyta</taxon>
        <taxon>Mediophyceae</taxon>
        <taxon>Lithodesmiophycidae</taxon>
        <taxon>Lithodesmiales</taxon>
        <taxon>Lithodesmiaceae</taxon>
        <taxon>Ditylum</taxon>
    </lineage>
</organism>
<dbReference type="PANTHER" id="PTHR31319">
    <property type="entry name" value="ZINC FINGER PROTEIN CONSTANS-LIKE 4"/>
    <property type="match status" value="1"/>
</dbReference>
<feature type="compositionally biased region" description="Acidic residues" evidence="3">
    <location>
        <begin position="402"/>
        <end position="413"/>
    </location>
</feature>
<dbReference type="GO" id="GO:0005634">
    <property type="term" value="C:nucleus"/>
    <property type="evidence" value="ECO:0007669"/>
    <property type="project" value="UniProtKB-SubCell"/>
</dbReference>
<protein>
    <recommendedName>
        <fullName evidence="4">CCT domain-containing protein</fullName>
    </recommendedName>
</protein>
<comment type="subcellular location">
    <subcellularLocation>
        <location evidence="1">Nucleus</location>
    </subcellularLocation>
</comment>
<feature type="region of interest" description="Disordered" evidence="3">
    <location>
        <begin position="381"/>
        <end position="440"/>
    </location>
</feature>
<sequence length="440" mass="47813">MASSTIISQSEHSSPCMDRLDAAHALLGVSPASTTEKVRNPALLTPLTNQDLARVSPDHSSNRVESWDASLNRINSDKSRDSAEALSALAALASSAATLEPSSTPFHASYPVCSSDDDSEAMPPPPPRRGRMRSASNPEGMEKWDSLNRMRLCDRKHFVLPSSILEEELASANAAISFNAKAAAAGGLPFKKRVTMADQQMGIFSPDSLGTSPDSVISPVGLDSDDQESEDKSQEVFSDDNASPRDEADIEPEELLKRARARLLEDLSEGNINGEKGVLPLPHSLSKYKEIYNKNGRIGVYTPAERAAIIAKFNGKRSRRVWNKKIRYNCRKNLADRRMRVKGRFVKRSTEQAAALAAQQKDEPVTAIIAKSGSNTRSALAESLNSGSITPLSGPLSPVMEVGDDSENADENMPDVTDAEAGFDPTPDQPYRRTRRHTIT</sequence>
<evidence type="ECO:0000313" key="8">
    <source>
        <dbReference type="EMBL" id="CAE4585940.1"/>
    </source>
</evidence>